<accession>A0A1N7HEW2</accession>
<dbReference type="PANTHER" id="PTHR34818">
    <property type="entry name" value="PROTEIN BLI-3"/>
    <property type="match status" value="1"/>
</dbReference>
<dbReference type="RefSeq" id="WP_076534961.1">
    <property type="nucleotide sequence ID" value="NZ_FOAC01000002.1"/>
</dbReference>
<proteinExistence type="predicted"/>
<gene>
    <name evidence="2" type="ORF">SAMN05421666_2853</name>
</gene>
<dbReference type="SUPFAM" id="SSF50475">
    <property type="entry name" value="FMN-binding split barrel"/>
    <property type="match status" value="1"/>
</dbReference>
<dbReference type="STRING" id="573024.SAMN05216208_2462"/>
<organism evidence="2 3">
    <name type="scientific">Roseovarius nanhaiticus</name>
    <dbReference type="NCBI Taxonomy" id="573024"/>
    <lineage>
        <taxon>Bacteria</taxon>
        <taxon>Pseudomonadati</taxon>
        <taxon>Pseudomonadota</taxon>
        <taxon>Alphaproteobacteria</taxon>
        <taxon>Rhodobacterales</taxon>
        <taxon>Roseobacteraceae</taxon>
        <taxon>Roseovarius</taxon>
    </lineage>
</organism>
<evidence type="ECO:0000313" key="3">
    <source>
        <dbReference type="Proteomes" id="UP000186019"/>
    </source>
</evidence>
<sequence>MSDHDLKTTFWDRVENVNVGMLSATGTDPRPMAHHARRDDGALWFLTAKHTDIGEDAAAGKDARYQIASGDAKIYAVVDGTLSIESSRDKLDEIWSPMDAAWFEEGKDDEDVRLVRFTPKSAEIWAHDSTAKAFYEMAKSAVSDDVANPGGHGKISF</sequence>
<dbReference type="Pfam" id="PF16242">
    <property type="entry name" value="Pyrid_ox_like"/>
    <property type="match status" value="1"/>
</dbReference>
<dbReference type="InterPro" id="IPR012349">
    <property type="entry name" value="Split_barrel_FMN-bd"/>
</dbReference>
<dbReference type="EMBL" id="FTNV01000003">
    <property type="protein sequence ID" value="SIS23230.1"/>
    <property type="molecule type" value="Genomic_DNA"/>
</dbReference>
<evidence type="ECO:0000313" key="2">
    <source>
        <dbReference type="EMBL" id="SIS23230.1"/>
    </source>
</evidence>
<feature type="domain" description="General stress protein FMN-binding split barrel" evidence="1">
    <location>
        <begin position="7"/>
        <end position="144"/>
    </location>
</feature>
<dbReference type="PANTHER" id="PTHR34818:SF1">
    <property type="entry name" value="PROTEIN BLI-3"/>
    <property type="match status" value="1"/>
</dbReference>
<reference evidence="2 3" key="1">
    <citation type="submission" date="2017-01" db="EMBL/GenBank/DDBJ databases">
        <authorList>
            <person name="Mah S.A."/>
            <person name="Swanson W.J."/>
            <person name="Moy G.W."/>
            <person name="Vacquier V.D."/>
        </authorList>
    </citation>
    <scope>NUCLEOTIDE SEQUENCE [LARGE SCALE GENOMIC DNA]</scope>
    <source>
        <strain evidence="2 3">DSM 29590</strain>
    </source>
</reference>
<protein>
    <submittedName>
        <fullName evidence="2">General stress protein 26</fullName>
    </submittedName>
</protein>
<dbReference type="Gene3D" id="2.30.110.10">
    <property type="entry name" value="Electron Transport, Fmn-binding Protein, Chain A"/>
    <property type="match status" value="1"/>
</dbReference>
<dbReference type="InterPro" id="IPR038725">
    <property type="entry name" value="YdaG_split_barrel_FMN-bd"/>
</dbReference>
<dbReference type="Proteomes" id="UP000186019">
    <property type="component" value="Unassembled WGS sequence"/>
</dbReference>
<dbReference type="InterPro" id="IPR052917">
    <property type="entry name" value="Stress-Dev_Protein"/>
</dbReference>
<dbReference type="AlphaFoldDB" id="A0A1N7HEW2"/>
<name>A0A1N7HEW2_9RHOB</name>
<keyword evidence="3" id="KW-1185">Reference proteome</keyword>
<evidence type="ECO:0000259" key="1">
    <source>
        <dbReference type="Pfam" id="PF16242"/>
    </source>
</evidence>
<dbReference type="OrthoDB" id="1432662at2"/>